<keyword evidence="1" id="KW-1133">Transmembrane helix</keyword>
<name>A0A1H2GYS5_9ACTN</name>
<feature type="transmembrane region" description="Helical" evidence="1">
    <location>
        <begin position="118"/>
        <end position="143"/>
    </location>
</feature>
<keyword evidence="1" id="KW-0472">Membrane</keyword>
<protein>
    <submittedName>
        <fullName evidence="2">ABC-2 family transporter protein</fullName>
    </submittedName>
</protein>
<feature type="transmembrane region" description="Helical" evidence="1">
    <location>
        <begin position="77"/>
        <end position="97"/>
    </location>
</feature>
<evidence type="ECO:0000313" key="3">
    <source>
        <dbReference type="Proteomes" id="UP000182977"/>
    </source>
</evidence>
<feature type="transmembrane region" description="Helical" evidence="1">
    <location>
        <begin position="236"/>
        <end position="264"/>
    </location>
</feature>
<dbReference type="STRING" id="419479.SAMN04488563_0749"/>
<sequence length="268" mass="27525">MSALISTTGSAPARGDLGRPVHAEWTKFRTVRSSFWTLVISAALTVGIGAGFLPFVIDTYDGSVDEAAAWAVEEGWWFEGLHIGILAVMILGVLVASSEYGTGTIRATLAAVPSRTRVLAAKAVSFSLVTLVTGAIQAAAAFLMARPILADRSIDVPISDPGAWRGVAMATLAIVGAGLFGLAAGLLIRHTAGAIGAVVAVMFVVPILALLLPPSWDTVVKTLPSFAMNGMFTPSANTFSAGTATAVFAAYAAVLVAAAGILFAHRDV</sequence>
<reference evidence="3" key="1">
    <citation type="submission" date="2016-10" db="EMBL/GenBank/DDBJ databases">
        <authorList>
            <person name="Varghese N."/>
            <person name="Submissions S."/>
        </authorList>
    </citation>
    <scope>NUCLEOTIDE SEQUENCE [LARGE SCALE GENOMIC DNA]</scope>
    <source>
        <strain evidence="3">DSM 45079</strain>
    </source>
</reference>
<dbReference type="Proteomes" id="UP000182977">
    <property type="component" value="Chromosome I"/>
</dbReference>
<dbReference type="OrthoDB" id="3297477at2"/>
<dbReference type="AlphaFoldDB" id="A0A1H2GYS5"/>
<dbReference type="EMBL" id="LT629791">
    <property type="protein sequence ID" value="SDU24734.1"/>
    <property type="molecule type" value="Genomic_DNA"/>
</dbReference>
<feature type="transmembrane region" description="Helical" evidence="1">
    <location>
        <begin position="195"/>
        <end position="216"/>
    </location>
</feature>
<gene>
    <name evidence="2" type="ORF">SAMN04488563_0749</name>
</gene>
<evidence type="ECO:0000256" key="1">
    <source>
        <dbReference type="SAM" id="Phobius"/>
    </source>
</evidence>
<dbReference type="RefSeq" id="WP_046766418.1">
    <property type="nucleotide sequence ID" value="NZ_KQ061219.1"/>
</dbReference>
<proteinExistence type="predicted"/>
<keyword evidence="1" id="KW-0812">Transmembrane</keyword>
<evidence type="ECO:0000313" key="2">
    <source>
        <dbReference type="EMBL" id="SDU24734.1"/>
    </source>
</evidence>
<organism evidence="2 3">
    <name type="scientific">Jiangella alkaliphila</name>
    <dbReference type="NCBI Taxonomy" id="419479"/>
    <lineage>
        <taxon>Bacteria</taxon>
        <taxon>Bacillati</taxon>
        <taxon>Actinomycetota</taxon>
        <taxon>Actinomycetes</taxon>
        <taxon>Jiangellales</taxon>
        <taxon>Jiangellaceae</taxon>
        <taxon>Jiangella</taxon>
    </lineage>
</organism>
<keyword evidence="3" id="KW-1185">Reference proteome</keyword>
<feature type="transmembrane region" description="Helical" evidence="1">
    <location>
        <begin position="35"/>
        <end position="57"/>
    </location>
</feature>
<accession>A0A1H2GYS5</accession>
<feature type="transmembrane region" description="Helical" evidence="1">
    <location>
        <begin position="163"/>
        <end position="188"/>
    </location>
</feature>